<feature type="signal peptide" evidence="4">
    <location>
        <begin position="1"/>
        <end position="28"/>
    </location>
</feature>
<feature type="region of interest" description="Disordered" evidence="3">
    <location>
        <begin position="26"/>
        <end position="53"/>
    </location>
</feature>
<feature type="domain" description="Peptidoglycan recognition protein family" evidence="6">
    <location>
        <begin position="201"/>
        <end position="352"/>
    </location>
</feature>
<sequence length="640" mass="66018">MRRILAVLGACALFVVTGVMTTGVQAGAAPHPVAPSERQAPLHAPAAGSAEAALSAGEAGVTAARVGSTPGRLEVVTMSDEVRAGDRPLVVGMTWSGPQDDLVVEYRTRTSTTGAWSAWAPTTEDDGHGPDGGTVESTHSRPGSDPVAVGSGTGVQLRAVGPRDHRATTIAMPVIDPGHSAADDTVGTAVPGAAGASVSKPAIYTRAQWGADESMRNGPVLYAGVQAAIVHHTVNSNTYSAADVPALIRGIYAFHVNGRGWSDIGYNFLIDRFGRIWEGRYGGMDRAVVGAQAKGVNSWSTGIATIGDFTDVAAPSAVVSAYSRLVAWKAQVHQFDPAKPANLAGALYRGVSGHRDVFQTSCPGAGLYRYVPTIAAAASPPVRGLPSLTVDHDIDNNGDNDVLATNAAHDLMLLHTQDGQLQAPVTLSSGHWSGVDLAVTPGDWNGDRVADILARVTATGALRMYPGNGVGGLQSGRDVGHGWQAMSRLTGANDLDGDGRSDMIAVDGAQQLRIYPGNGIGGFSTSRVIGTGWQNIVKIVGVGDWNGDGRRDVLGITRDGTAIVYRWNGSRLTSLVVLGGGWDKYVSVTALGDATGDTRVDVLGVEADGRATVVSGTATVGVTADVPQSTVLTGMQVYTG</sequence>
<dbReference type="Proteomes" id="UP000233781">
    <property type="component" value="Unassembled WGS sequence"/>
</dbReference>
<comment type="similarity">
    <text evidence="1">Belongs to the N-acetylmuramoyl-L-alanine amidase 2 family.</text>
</comment>
<dbReference type="InterPro" id="IPR036505">
    <property type="entry name" value="Amidase/PGRP_sf"/>
</dbReference>
<dbReference type="SMART" id="SM00644">
    <property type="entry name" value="Ami_2"/>
    <property type="match status" value="1"/>
</dbReference>
<feature type="domain" description="N-acetylmuramoyl-L-alanine amidase" evidence="5">
    <location>
        <begin position="215"/>
        <end position="364"/>
    </location>
</feature>
<evidence type="ECO:0000256" key="3">
    <source>
        <dbReference type="SAM" id="MobiDB-lite"/>
    </source>
</evidence>
<evidence type="ECO:0000313" key="7">
    <source>
        <dbReference type="EMBL" id="PKW27217.1"/>
    </source>
</evidence>
<reference evidence="7 8" key="1">
    <citation type="submission" date="2017-12" db="EMBL/GenBank/DDBJ databases">
        <title>Sequencing the genomes of 1000 Actinobacteria strains.</title>
        <authorList>
            <person name="Klenk H.-P."/>
        </authorList>
    </citation>
    <scope>NUCLEOTIDE SEQUENCE [LARGE SCALE GENOMIC DNA]</scope>
    <source>
        <strain evidence="7 8">DSM 12806</strain>
    </source>
</reference>
<dbReference type="Pfam" id="PF13517">
    <property type="entry name" value="FG-GAP_3"/>
    <property type="match status" value="2"/>
</dbReference>
<evidence type="ECO:0000256" key="1">
    <source>
        <dbReference type="ARBA" id="ARBA00007553"/>
    </source>
</evidence>
<dbReference type="Gene3D" id="3.40.80.10">
    <property type="entry name" value="Peptidoglycan recognition protein-like"/>
    <property type="match status" value="1"/>
</dbReference>
<evidence type="ECO:0000259" key="6">
    <source>
        <dbReference type="SMART" id="SM00701"/>
    </source>
</evidence>
<dbReference type="InterPro" id="IPR006619">
    <property type="entry name" value="PGRP_domain_met/bac"/>
</dbReference>
<dbReference type="SMART" id="SM00701">
    <property type="entry name" value="PGRP"/>
    <property type="match status" value="1"/>
</dbReference>
<accession>A0A2N3YK30</accession>
<keyword evidence="8" id="KW-1185">Reference proteome</keyword>
<organism evidence="7 8">
    <name type="scientific">Phycicoccus duodecadis</name>
    <dbReference type="NCBI Taxonomy" id="173053"/>
    <lineage>
        <taxon>Bacteria</taxon>
        <taxon>Bacillati</taxon>
        <taxon>Actinomycetota</taxon>
        <taxon>Actinomycetes</taxon>
        <taxon>Micrococcales</taxon>
        <taxon>Intrasporangiaceae</taxon>
        <taxon>Phycicoccus</taxon>
    </lineage>
</organism>
<dbReference type="SUPFAM" id="SSF69318">
    <property type="entry name" value="Integrin alpha N-terminal domain"/>
    <property type="match status" value="1"/>
</dbReference>
<evidence type="ECO:0000256" key="2">
    <source>
        <dbReference type="ARBA" id="ARBA00022729"/>
    </source>
</evidence>
<dbReference type="GO" id="GO:0008270">
    <property type="term" value="F:zinc ion binding"/>
    <property type="evidence" value="ECO:0007669"/>
    <property type="project" value="InterPro"/>
</dbReference>
<protein>
    <submittedName>
        <fullName evidence="7">VCBS repeat protein</fullName>
    </submittedName>
</protein>
<dbReference type="SUPFAM" id="SSF55846">
    <property type="entry name" value="N-acetylmuramoyl-L-alanine amidase-like"/>
    <property type="match status" value="1"/>
</dbReference>
<name>A0A2N3YK30_9MICO</name>
<dbReference type="PANTHER" id="PTHR11022:SF41">
    <property type="entry name" value="PEPTIDOGLYCAN-RECOGNITION PROTEIN LC-RELATED"/>
    <property type="match status" value="1"/>
</dbReference>
<dbReference type="PANTHER" id="PTHR11022">
    <property type="entry name" value="PEPTIDOGLYCAN RECOGNITION PROTEIN"/>
    <property type="match status" value="1"/>
</dbReference>
<dbReference type="GO" id="GO:0009253">
    <property type="term" value="P:peptidoglycan catabolic process"/>
    <property type="evidence" value="ECO:0007669"/>
    <property type="project" value="InterPro"/>
</dbReference>
<dbReference type="InterPro" id="IPR002502">
    <property type="entry name" value="Amidase_domain"/>
</dbReference>
<dbReference type="RefSeq" id="WP_143598375.1">
    <property type="nucleotide sequence ID" value="NZ_PJNE01000001.1"/>
</dbReference>
<dbReference type="GO" id="GO:0008745">
    <property type="term" value="F:N-acetylmuramoyl-L-alanine amidase activity"/>
    <property type="evidence" value="ECO:0007669"/>
    <property type="project" value="InterPro"/>
</dbReference>
<evidence type="ECO:0000256" key="4">
    <source>
        <dbReference type="SAM" id="SignalP"/>
    </source>
</evidence>
<proteinExistence type="inferred from homology"/>
<evidence type="ECO:0000259" key="5">
    <source>
        <dbReference type="SMART" id="SM00644"/>
    </source>
</evidence>
<dbReference type="EMBL" id="PJNE01000001">
    <property type="protein sequence ID" value="PKW27217.1"/>
    <property type="molecule type" value="Genomic_DNA"/>
</dbReference>
<dbReference type="InterPro" id="IPR028994">
    <property type="entry name" value="Integrin_alpha_N"/>
</dbReference>
<keyword evidence="2 4" id="KW-0732">Signal</keyword>
<gene>
    <name evidence="7" type="ORF">ATL31_2055</name>
</gene>
<comment type="caution">
    <text evidence="7">The sequence shown here is derived from an EMBL/GenBank/DDBJ whole genome shotgun (WGS) entry which is preliminary data.</text>
</comment>
<dbReference type="InterPro" id="IPR013517">
    <property type="entry name" value="FG-GAP"/>
</dbReference>
<feature type="compositionally biased region" description="Low complexity" evidence="3">
    <location>
        <begin position="41"/>
        <end position="53"/>
    </location>
</feature>
<dbReference type="AlphaFoldDB" id="A0A2N3YK30"/>
<feature type="chain" id="PRO_5014742811" evidence="4">
    <location>
        <begin position="29"/>
        <end position="640"/>
    </location>
</feature>
<feature type="region of interest" description="Disordered" evidence="3">
    <location>
        <begin position="118"/>
        <end position="152"/>
    </location>
</feature>
<dbReference type="Pfam" id="PF01510">
    <property type="entry name" value="Amidase_2"/>
    <property type="match status" value="1"/>
</dbReference>
<dbReference type="OrthoDB" id="514320at2"/>
<evidence type="ECO:0000313" key="8">
    <source>
        <dbReference type="Proteomes" id="UP000233781"/>
    </source>
</evidence>
<dbReference type="InterPro" id="IPR015510">
    <property type="entry name" value="PGRP"/>
</dbReference>
<dbReference type="CDD" id="cd06583">
    <property type="entry name" value="PGRP"/>
    <property type="match status" value="1"/>
</dbReference>